<dbReference type="PANTHER" id="PTHR30055:SF235">
    <property type="entry name" value="TRANSCRIPTIONAL REGULATORY PROTEIN"/>
    <property type="match status" value="1"/>
</dbReference>
<organism evidence="3">
    <name type="scientific">marine metagenome</name>
    <dbReference type="NCBI Taxonomy" id="408172"/>
    <lineage>
        <taxon>unclassified sequences</taxon>
        <taxon>metagenomes</taxon>
        <taxon>ecological metagenomes</taxon>
    </lineage>
</organism>
<dbReference type="PROSITE" id="PS50977">
    <property type="entry name" value="HTH_TETR_2"/>
    <property type="match status" value="1"/>
</dbReference>
<dbReference type="GO" id="GO:0003700">
    <property type="term" value="F:DNA-binding transcription factor activity"/>
    <property type="evidence" value="ECO:0007669"/>
    <property type="project" value="TreeGrafter"/>
</dbReference>
<accession>A0A381T1E7</accession>
<dbReference type="AlphaFoldDB" id="A0A381T1E7"/>
<dbReference type="InterPro" id="IPR001647">
    <property type="entry name" value="HTH_TetR"/>
</dbReference>
<dbReference type="Gene3D" id="1.10.357.10">
    <property type="entry name" value="Tetracycline Repressor, domain 2"/>
    <property type="match status" value="1"/>
</dbReference>
<reference evidence="3" key="1">
    <citation type="submission" date="2018-05" db="EMBL/GenBank/DDBJ databases">
        <authorList>
            <person name="Lanie J.A."/>
            <person name="Ng W.-L."/>
            <person name="Kazmierczak K.M."/>
            <person name="Andrzejewski T.M."/>
            <person name="Davidsen T.M."/>
            <person name="Wayne K.J."/>
            <person name="Tettelin H."/>
            <person name="Glass J.I."/>
            <person name="Rusch D."/>
            <person name="Podicherti R."/>
            <person name="Tsui H.-C.T."/>
            <person name="Winkler M.E."/>
        </authorList>
    </citation>
    <scope>NUCLEOTIDE SEQUENCE</scope>
</reference>
<gene>
    <name evidence="3" type="ORF">METZ01_LOCUS62368</name>
</gene>
<dbReference type="Pfam" id="PF00440">
    <property type="entry name" value="TetR_N"/>
    <property type="match status" value="1"/>
</dbReference>
<dbReference type="InterPro" id="IPR050109">
    <property type="entry name" value="HTH-type_TetR-like_transc_reg"/>
</dbReference>
<evidence type="ECO:0000256" key="1">
    <source>
        <dbReference type="ARBA" id="ARBA00023125"/>
    </source>
</evidence>
<dbReference type="InterPro" id="IPR023772">
    <property type="entry name" value="DNA-bd_HTH_TetR-type_CS"/>
</dbReference>
<dbReference type="PRINTS" id="PR00455">
    <property type="entry name" value="HTHTETR"/>
</dbReference>
<keyword evidence="1" id="KW-0238">DNA-binding</keyword>
<dbReference type="PROSITE" id="PS01081">
    <property type="entry name" value="HTH_TETR_1"/>
    <property type="match status" value="1"/>
</dbReference>
<dbReference type="PANTHER" id="PTHR30055">
    <property type="entry name" value="HTH-TYPE TRANSCRIPTIONAL REGULATOR RUTR"/>
    <property type="match status" value="1"/>
</dbReference>
<dbReference type="InterPro" id="IPR009057">
    <property type="entry name" value="Homeodomain-like_sf"/>
</dbReference>
<name>A0A381T1E7_9ZZZZ</name>
<sequence>MATNTKERILDAAEELFADRGFPSTSMRDITQGADANIAAVNYHFGSKEALLLAVLKRRIEPVNQARVARLDELESSAGDQPISTEELVRTFLTPVFETWQEHGGAAPKYMKLLGRIHAEVDQDLRTKFIQETGAVLERFATAFERGLPALDASEVRWRVLFLVGSMAYTMTWGTALLEVGDQARRDSEQVLETLIQYTTAGMTVPSTASVVAADREAR</sequence>
<dbReference type="EMBL" id="UINC01003820">
    <property type="protein sequence ID" value="SVA09514.1"/>
    <property type="molecule type" value="Genomic_DNA"/>
</dbReference>
<dbReference type="GO" id="GO:0000976">
    <property type="term" value="F:transcription cis-regulatory region binding"/>
    <property type="evidence" value="ECO:0007669"/>
    <property type="project" value="TreeGrafter"/>
</dbReference>
<dbReference type="SUPFAM" id="SSF48498">
    <property type="entry name" value="Tetracyclin repressor-like, C-terminal domain"/>
    <property type="match status" value="1"/>
</dbReference>
<dbReference type="InterPro" id="IPR036271">
    <property type="entry name" value="Tet_transcr_reg_TetR-rel_C_sf"/>
</dbReference>
<evidence type="ECO:0000259" key="2">
    <source>
        <dbReference type="PROSITE" id="PS50977"/>
    </source>
</evidence>
<proteinExistence type="predicted"/>
<dbReference type="Pfam" id="PF17939">
    <property type="entry name" value="TetR_C_30"/>
    <property type="match status" value="1"/>
</dbReference>
<evidence type="ECO:0000313" key="3">
    <source>
        <dbReference type="EMBL" id="SVA09514.1"/>
    </source>
</evidence>
<dbReference type="InterPro" id="IPR041586">
    <property type="entry name" value="PsrA_TetR_C"/>
</dbReference>
<protein>
    <recommendedName>
        <fullName evidence="2">HTH tetR-type domain-containing protein</fullName>
    </recommendedName>
</protein>
<feature type="domain" description="HTH tetR-type" evidence="2">
    <location>
        <begin position="3"/>
        <end position="63"/>
    </location>
</feature>
<dbReference type="SUPFAM" id="SSF46689">
    <property type="entry name" value="Homeodomain-like"/>
    <property type="match status" value="1"/>
</dbReference>